<evidence type="ECO:0000256" key="4">
    <source>
        <dbReference type="ARBA" id="ARBA00022821"/>
    </source>
</evidence>
<proteinExistence type="predicted"/>
<evidence type="ECO:0000256" key="5">
    <source>
        <dbReference type="ARBA" id="ARBA00022840"/>
    </source>
</evidence>
<dbReference type="InterPro" id="IPR032675">
    <property type="entry name" value="LRR_dom_sf"/>
</dbReference>
<evidence type="ECO:0000313" key="11">
    <source>
        <dbReference type="Proteomes" id="UP001054252"/>
    </source>
</evidence>
<dbReference type="GO" id="GO:0051707">
    <property type="term" value="P:response to other organism"/>
    <property type="evidence" value="ECO:0007669"/>
    <property type="project" value="UniProtKB-ARBA"/>
</dbReference>
<dbReference type="InterPro" id="IPR056789">
    <property type="entry name" value="LRR_R13L1-DRL21"/>
</dbReference>
<organism evidence="10 11">
    <name type="scientific">Rubroshorea leprosula</name>
    <dbReference type="NCBI Taxonomy" id="152421"/>
    <lineage>
        <taxon>Eukaryota</taxon>
        <taxon>Viridiplantae</taxon>
        <taxon>Streptophyta</taxon>
        <taxon>Embryophyta</taxon>
        <taxon>Tracheophyta</taxon>
        <taxon>Spermatophyta</taxon>
        <taxon>Magnoliopsida</taxon>
        <taxon>eudicotyledons</taxon>
        <taxon>Gunneridae</taxon>
        <taxon>Pentapetalae</taxon>
        <taxon>rosids</taxon>
        <taxon>malvids</taxon>
        <taxon>Malvales</taxon>
        <taxon>Dipterocarpaceae</taxon>
        <taxon>Rubroshorea</taxon>
    </lineage>
</organism>
<dbReference type="Gene3D" id="3.80.10.10">
    <property type="entry name" value="Ribonuclease Inhibitor"/>
    <property type="match status" value="3"/>
</dbReference>
<dbReference type="InterPro" id="IPR036388">
    <property type="entry name" value="WH-like_DNA-bd_sf"/>
</dbReference>
<dbReference type="GO" id="GO:0005524">
    <property type="term" value="F:ATP binding"/>
    <property type="evidence" value="ECO:0007669"/>
    <property type="project" value="UniProtKB-KW"/>
</dbReference>
<dbReference type="Gene3D" id="3.40.50.300">
    <property type="entry name" value="P-loop containing nucleotide triphosphate hydrolases"/>
    <property type="match status" value="1"/>
</dbReference>
<dbReference type="Gene3D" id="1.10.10.10">
    <property type="entry name" value="Winged helix-like DNA-binding domain superfamily/Winged helix DNA-binding domain"/>
    <property type="match status" value="1"/>
</dbReference>
<evidence type="ECO:0000313" key="10">
    <source>
        <dbReference type="EMBL" id="GKU86100.1"/>
    </source>
</evidence>
<dbReference type="InterPro" id="IPR002182">
    <property type="entry name" value="NB-ARC"/>
</dbReference>
<keyword evidence="4" id="KW-0611">Plant defense</keyword>
<keyword evidence="2" id="KW-0677">Repeat</keyword>
<name>A0AAV5HGY0_9ROSI</name>
<dbReference type="InterPro" id="IPR027417">
    <property type="entry name" value="P-loop_NTPase"/>
</dbReference>
<evidence type="ECO:0008006" key="12">
    <source>
        <dbReference type="Google" id="ProtNLM"/>
    </source>
</evidence>
<dbReference type="InterPro" id="IPR041118">
    <property type="entry name" value="Rx_N"/>
</dbReference>
<evidence type="ECO:0000259" key="8">
    <source>
        <dbReference type="Pfam" id="PF23559"/>
    </source>
</evidence>
<feature type="domain" description="NB-ARC" evidence="6">
    <location>
        <begin position="166"/>
        <end position="315"/>
    </location>
</feature>
<protein>
    <recommendedName>
        <fullName evidence="12">Disease resistance RPP13-like protein 1</fullName>
    </recommendedName>
</protein>
<evidence type="ECO:0000259" key="9">
    <source>
        <dbReference type="Pfam" id="PF25019"/>
    </source>
</evidence>
<sequence length="931" mass="104882">MDKLGSKSSELWNPQKQVRDDLQSWKSLLPKKWVVLDGAEKGQTANPAVKMWLSDLEDFADDMEDVLDGLEADERRKKLTAKTDQPSTIKARKLIPTCCTGFNLDDFIPGCEAVSKIKEISGRLEHAVREKELLGLKVGEDGPSVTAPRWEPTTTWLPEPHVYGREGDKDAILQKMLNDEGSDENPCVMAIVGMGGLGKTTLARFVYNDARLNGVFELKAWICVSDEFDIPRITRSILEQITQRKCDFEDPCVLQRQVNNTLSGKKFLLVFDDVWSQDYNCWDALQRLFISGAIGSKIIVTSRIEGVAKTMGASDRIYYLKELPEYQWLPLAVKTLGGLLRGELNPDKWVKVLKSKISELPEGRTRILPALRLTYHHLPDHLKRCFAYCAMFPKDHEFDKDDLVLLWMAEGFVKQQQNGARQMKDIGDQYFCDLISRGLFQQSSNNQSHFVMHDLVHDLAQGTSSLQKMPSQMSNLKNLLMLPKFIVGESCGLRLKELSNLKDLRGELLIKDLHNVSDIQDASKANLFKIEGLEELTLAWTNDYQTSRDESNELQIGDPSFSKLEYLELNDCKRSSLLPRRGQLPQLMRLEIKGCPQLTCLPMSLPSLQELILELTCLPRSITQNMTALETLEIDECGELIFLLEDGGSLSSFSSLKGMRIYDCPLLESLTNLLPLTLETLTIVNCDNLELLPNGQHSLASLEGLDIGICKKFVGFLVTDFPLYLQNLDLIDLEALESLPDELMMTTEGLSIYKCPSLKSFSTGELLGRLEESTVENSEKSEFLREDDDSSIVTVNLGRTSVSDMGKLYRGGLLPNLRRLVIDCEGLKLSMLEWGLDRLTSLGKFEIHWICPPDDLLPTSLKTLTIKRVGNLESISKGLLQILASLRELTFNDCPNLQTLPTEGLPPLLEVFEIKGCPLLEQRCLEEEGDY</sequence>
<accession>A0AAV5HGY0</accession>
<dbReference type="GO" id="GO:0043531">
    <property type="term" value="F:ADP binding"/>
    <property type="evidence" value="ECO:0007669"/>
    <property type="project" value="InterPro"/>
</dbReference>
<keyword evidence="5" id="KW-0067">ATP-binding</keyword>
<dbReference type="SUPFAM" id="SSF52540">
    <property type="entry name" value="P-loop containing nucleoside triphosphate hydrolases"/>
    <property type="match status" value="1"/>
</dbReference>
<dbReference type="Proteomes" id="UP001054252">
    <property type="component" value="Unassembled WGS sequence"/>
</dbReference>
<dbReference type="PRINTS" id="PR00364">
    <property type="entry name" value="DISEASERSIST"/>
</dbReference>
<dbReference type="Pfam" id="PF18052">
    <property type="entry name" value="Rx_N"/>
    <property type="match status" value="1"/>
</dbReference>
<evidence type="ECO:0000256" key="1">
    <source>
        <dbReference type="ARBA" id="ARBA00022614"/>
    </source>
</evidence>
<dbReference type="Pfam" id="PF23559">
    <property type="entry name" value="WHD_DRP"/>
    <property type="match status" value="1"/>
</dbReference>
<keyword evidence="11" id="KW-1185">Reference proteome</keyword>
<dbReference type="SUPFAM" id="SSF52058">
    <property type="entry name" value="L domain-like"/>
    <property type="match status" value="2"/>
</dbReference>
<dbReference type="AlphaFoldDB" id="A0AAV5HGY0"/>
<dbReference type="PANTHER" id="PTHR36766">
    <property type="entry name" value="PLANT BROAD-SPECTRUM MILDEW RESISTANCE PROTEIN RPW8"/>
    <property type="match status" value="1"/>
</dbReference>
<dbReference type="FunFam" id="3.40.50.300:FF:001091">
    <property type="entry name" value="Probable disease resistance protein At1g61300"/>
    <property type="match status" value="1"/>
</dbReference>
<dbReference type="InterPro" id="IPR058922">
    <property type="entry name" value="WHD_DRP"/>
</dbReference>
<feature type="domain" description="Disease resistance N-terminal" evidence="7">
    <location>
        <begin position="2"/>
        <end position="82"/>
    </location>
</feature>
<reference evidence="10 11" key="1">
    <citation type="journal article" date="2021" name="Commun. Biol.">
        <title>The genome of Shorea leprosula (Dipterocarpaceae) highlights the ecological relevance of drought in aseasonal tropical rainforests.</title>
        <authorList>
            <person name="Ng K.K.S."/>
            <person name="Kobayashi M.J."/>
            <person name="Fawcett J.A."/>
            <person name="Hatakeyama M."/>
            <person name="Paape T."/>
            <person name="Ng C.H."/>
            <person name="Ang C.C."/>
            <person name="Tnah L.H."/>
            <person name="Lee C.T."/>
            <person name="Nishiyama T."/>
            <person name="Sese J."/>
            <person name="O'Brien M.J."/>
            <person name="Copetti D."/>
            <person name="Mohd Noor M.I."/>
            <person name="Ong R.C."/>
            <person name="Putra M."/>
            <person name="Sireger I.Z."/>
            <person name="Indrioko S."/>
            <person name="Kosugi Y."/>
            <person name="Izuno A."/>
            <person name="Isagi Y."/>
            <person name="Lee S.L."/>
            <person name="Shimizu K.K."/>
        </authorList>
    </citation>
    <scope>NUCLEOTIDE SEQUENCE [LARGE SCALE GENOMIC DNA]</scope>
    <source>
        <strain evidence="10">214</strain>
    </source>
</reference>
<dbReference type="Pfam" id="PF00931">
    <property type="entry name" value="NB-ARC"/>
    <property type="match status" value="1"/>
</dbReference>
<evidence type="ECO:0000256" key="3">
    <source>
        <dbReference type="ARBA" id="ARBA00022741"/>
    </source>
</evidence>
<keyword evidence="1" id="KW-0433">Leucine-rich repeat</keyword>
<evidence type="ECO:0000259" key="7">
    <source>
        <dbReference type="Pfam" id="PF18052"/>
    </source>
</evidence>
<evidence type="ECO:0000259" key="6">
    <source>
        <dbReference type="Pfam" id="PF00931"/>
    </source>
</evidence>
<dbReference type="Gene3D" id="1.20.5.4130">
    <property type="match status" value="1"/>
</dbReference>
<dbReference type="Pfam" id="PF25019">
    <property type="entry name" value="LRR_R13L1-DRL21"/>
    <property type="match status" value="1"/>
</dbReference>
<dbReference type="FunFam" id="1.10.10.10:FF:000322">
    <property type="entry name" value="Probable disease resistance protein At1g63360"/>
    <property type="match status" value="1"/>
</dbReference>
<comment type="caution">
    <text evidence="10">The sequence shown here is derived from an EMBL/GenBank/DDBJ whole genome shotgun (WGS) entry which is preliminary data.</text>
</comment>
<dbReference type="EMBL" id="BPVZ01000001">
    <property type="protein sequence ID" value="GKU86100.1"/>
    <property type="molecule type" value="Genomic_DNA"/>
</dbReference>
<feature type="domain" description="Disease resistance protein winged helix" evidence="8">
    <location>
        <begin position="391"/>
        <end position="460"/>
    </location>
</feature>
<dbReference type="PANTHER" id="PTHR36766:SF51">
    <property type="entry name" value="DISEASE RESISTANCE RPP13-LIKE PROTEIN 1"/>
    <property type="match status" value="1"/>
</dbReference>
<gene>
    <name evidence="10" type="ORF">SLEP1_g669</name>
</gene>
<evidence type="ECO:0000256" key="2">
    <source>
        <dbReference type="ARBA" id="ARBA00022737"/>
    </source>
</evidence>
<keyword evidence="3" id="KW-0547">Nucleotide-binding</keyword>
<dbReference type="GO" id="GO:0006952">
    <property type="term" value="P:defense response"/>
    <property type="evidence" value="ECO:0007669"/>
    <property type="project" value="UniProtKB-KW"/>
</dbReference>
<feature type="domain" description="R13L1/DRL21-like LRR repeat region" evidence="9">
    <location>
        <begin position="495"/>
        <end position="614"/>
    </location>
</feature>